<evidence type="ECO:0000256" key="1">
    <source>
        <dbReference type="SAM" id="MobiDB-lite"/>
    </source>
</evidence>
<proteinExistence type="predicted"/>
<dbReference type="AlphaFoldDB" id="A0A812SIU7"/>
<feature type="compositionally biased region" description="Polar residues" evidence="1">
    <location>
        <begin position="1"/>
        <end position="15"/>
    </location>
</feature>
<sequence>MATWWSTATVTSGSPSAHGGASVDENERFTRDYKNLEVFRQTAAKDVLIVCHEEGTALGWRTWKLLETKPLRDWFNHSQRLFRESGEGRVCRSLLRQLARTRALRQLNRISTTNNGPGNHGSGLGTQCDQTNCDLTSSRPTADAEMRAEHANWGSSGGIGGRIGSDRKRNHGCPWTISGYDYDYAIFVMRGTFSDIAFGGATKSKLRRSVPEKKCTLRRTKLPGQILITHVACNLASSASVDENERFTRDYKNLEVFSQTAAKDVLIVCHEEGTALGWRTCLRRSLSGTGSITANACSGNGADVGNLIEWEPVIANKRDGTGALYVNSGSSGNDFNRISTTNNGPGNHGSGLGTQCDQTNCDLTSYRPTADAEMRAEHANWGSSGGLAAESAPTASATMVAPGPFLPGASVDENECFTRDYKSLEVFRQTAAKDVLIVCREEGTALGWRTWKLLETKPLRDWFNHSQRLFRESGWRGSSVQISSQTTGTDAGNLRAFDREQARRNGRALRQLNRISTTNNGPGNHGSGLGTQCDQTNCDLTSYRPTADAEMRAEHANWGSSGGIGGLIGSDRKCNHGCSWTISSGYDHDYTIFVMRGTFSDICASVDENERFTRDYKRLKVFSQTAAKDVLIVCHEEGTTTGADVGNLIEWEPLIANKHDGTGALYVNSGFSGNDFNRISTTNNGPGNHGSGLGTQCDQTNCDLTSYRPTADAEMRAEHANWGSSGGIGGLIGPDCKRNHGCPWTISSGYDYDYAIFVTRGTFSDVAFGGATKSKLRRSVPEKKCTLRRTKQPGQILITHIACNLASSS</sequence>
<gene>
    <name evidence="2" type="ORF">SNAT2548_LOCUS27128</name>
</gene>
<reference evidence="2" key="1">
    <citation type="submission" date="2021-02" db="EMBL/GenBank/DDBJ databases">
        <authorList>
            <person name="Dougan E. K."/>
            <person name="Rhodes N."/>
            <person name="Thang M."/>
            <person name="Chan C."/>
        </authorList>
    </citation>
    <scope>NUCLEOTIDE SEQUENCE</scope>
</reference>
<dbReference type="EMBL" id="CAJNDS010002456">
    <property type="protein sequence ID" value="CAE7483285.1"/>
    <property type="molecule type" value="Genomic_DNA"/>
</dbReference>
<accession>A0A812SIU7</accession>
<comment type="caution">
    <text evidence="2">The sequence shown here is derived from an EMBL/GenBank/DDBJ whole genome shotgun (WGS) entry which is preliminary data.</text>
</comment>
<evidence type="ECO:0000313" key="2">
    <source>
        <dbReference type="EMBL" id="CAE7483285.1"/>
    </source>
</evidence>
<keyword evidence="3" id="KW-1185">Reference proteome</keyword>
<dbReference type="Proteomes" id="UP000604046">
    <property type="component" value="Unassembled WGS sequence"/>
</dbReference>
<evidence type="ECO:0000313" key="3">
    <source>
        <dbReference type="Proteomes" id="UP000604046"/>
    </source>
</evidence>
<feature type="region of interest" description="Disordered" evidence="1">
    <location>
        <begin position="1"/>
        <end position="24"/>
    </location>
</feature>
<protein>
    <submittedName>
        <fullName evidence="2">Uncharacterized protein</fullName>
    </submittedName>
</protein>
<name>A0A812SIU7_9DINO</name>
<organism evidence="2 3">
    <name type="scientific">Symbiodinium natans</name>
    <dbReference type="NCBI Taxonomy" id="878477"/>
    <lineage>
        <taxon>Eukaryota</taxon>
        <taxon>Sar</taxon>
        <taxon>Alveolata</taxon>
        <taxon>Dinophyceae</taxon>
        <taxon>Suessiales</taxon>
        <taxon>Symbiodiniaceae</taxon>
        <taxon>Symbiodinium</taxon>
    </lineage>
</organism>